<accession>A0A2B7XAF3</accession>
<organism evidence="1 2">
    <name type="scientific">Polytolypa hystricis (strain UAMH7299)</name>
    <dbReference type="NCBI Taxonomy" id="1447883"/>
    <lineage>
        <taxon>Eukaryota</taxon>
        <taxon>Fungi</taxon>
        <taxon>Dikarya</taxon>
        <taxon>Ascomycota</taxon>
        <taxon>Pezizomycotina</taxon>
        <taxon>Eurotiomycetes</taxon>
        <taxon>Eurotiomycetidae</taxon>
        <taxon>Onygenales</taxon>
        <taxon>Onygenales incertae sedis</taxon>
        <taxon>Polytolypa</taxon>
    </lineage>
</organism>
<reference evidence="1 2" key="1">
    <citation type="submission" date="2017-10" db="EMBL/GenBank/DDBJ databases">
        <title>Comparative genomics in systemic dimorphic fungi from Ajellomycetaceae.</title>
        <authorList>
            <person name="Munoz J.F."/>
            <person name="Mcewen J.G."/>
            <person name="Clay O.K."/>
            <person name="Cuomo C.A."/>
        </authorList>
    </citation>
    <scope>NUCLEOTIDE SEQUENCE [LARGE SCALE GENOMIC DNA]</scope>
    <source>
        <strain evidence="1 2">UAMH7299</strain>
    </source>
</reference>
<proteinExistence type="predicted"/>
<evidence type="ECO:0000313" key="1">
    <source>
        <dbReference type="EMBL" id="PGH05628.1"/>
    </source>
</evidence>
<gene>
    <name evidence="1" type="ORF">AJ80_08320</name>
</gene>
<keyword evidence="2" id="KW-1185">Reference proteome</keyword>
<dbReference type="EMBL" id="PDNA01000186">
    <property type="protein sequence ID" value="PGH05628.1"/>
    <property type="molecule type" value="Genomic_DNA"/>
</dbReference>
<dbReference type="OrthoDB" id="5302289at2759"/>
<comment type="caution">
    <text evidence="1">The sequence shown here is derived from an EMBL/GenBank/DDBJ whole genome shotgun (WGS) entry which is preliminary data.</text>
</comment>
<evidence type="ECO:0000313" key="2">
    <source>
        <dbReference type="Proteomes" id="UP000224634"/>
    </source>
</evidence>
<dbReference type="AlphaFoldDB" id="A0A2B7XAF3"/>
<sequence>MANSSSTPDGETVRRALESARNSENGHIDARVNTILNNAINELWRRVQAQPDSFVLSRDEFALFNYFQDRFRGSTVAQRAVERFWNNFQGSPSDIDGYTQRESC</sequence>
<dbReference type="Proteomes" id="UP000224634">
    <property type="component" value="Unassembled WGS sequence"/>
</dbReference>
<protein>
    <submittedName>
        <fullName evidence="1">Uncharacterized protein</fullName>
    </submittedName>
</protein>
<name>A0A2B7XAF3_POLH7</name>